<evidence type="ECO:0000313" key="4">
    <source>
        <dbReference type="Proteomes" id="UP000289805"/>
    </source>
</evidence>
<proteinExistence type="predicted"/>
<dbReference type="Proteomes" id="UP000290517">
    <property type="component" value="Unassembled WGS sequence"/>
</dbReference>
<dbReference type="InterPro" id="IPR036388">
    <property type="entry name" value="WH-like_DNA-bd_sf"/>
</dbReference>
<gene>
    <name evidence="2" type="ORF">EQW73_12535</name>
    <name evidence="3" type="ORF">EQW78_06505</name>
</gene>
<keyword evidence="5" id="KW-1185">Reference proteome</keyword>
<evidence type="ECO:0000313" key="2">
    <source>
        <dbReference type="EMBL" id="RXR25100.1"/>
    </source>
</evidence>
<dbReference type="STRING" id="1713.GCA_000718325_03310"/>
<evidence type="ECO:0000313" key="3">
    <source>
        <dbReference type="EMBL" id="RXR35246.1"/>
    </source>
</evidence>
<protein>
    <submittedName>
        <fullName evidence="3">ArsR family transcriptional regulator</fullName>
    </submittedName>
</protein>
<dbReference type="GO" id="GO:0003700">
    <property type="term" value="F:DNA-binding transcription factor activity"/>
    <property type="evidence" value="ECO:0007669"/>
    <property type="project" value="InterPro"/>
</dbReference>
<reference evidence="4 5" key="1">
    <citation type="submission" date="2019-01" db="EMBL/GenBank/DDBJ databases">
        <title>Oerskovia turbata Genome sequencing and assembly.</title>
        <authorList>
            <person name="Dou T."/>
        </authorList>
    </citation>
    <scope>NUCLEOTIDE SEQUENCE [LARGE SCALE GENOMIC DNA]</scope>
    <source>
        <strain evidence="3 4">JCM12123</strain>
        <strain evidence="2 5">JCM3160</strain>
    </source>
</reference>
<sequence>MRETFHVQDPAALRAIAHPMRQRILSELVVLGHARAADLAQAIGEPANSISFHLRVLAKAGMIVEAPEHARDRRDRVWTNAAESYVVDPGSPGVVREVVRPALRWAERLFVEANDTSSHDKDRLFAISALVLTPQQAEEMAKEVTDLLERWADRALTEARKAPDPDRRAYQALAVLAPRGSDGSDDTP</sequence>
<dbReference type="RefSeq" id="WP_051703240.1">
    <property type="nucleotide sequence ID" value="NZ_JOFV01000019.1"/>
</dbReference>
<dbReference type="EMBL" id="SDJR01000007">
    <property type="protein sequence ID" value="RXR25100.1"/>
    <property type="molecule type" value="Genomic_DNA"/>
</dbReference>
<dbReference type="SUPFAM" id="SSF46785">
    <property type="entry name" value="Winged helix' DNA-binding domain"/>
    <property type="match status" value="1"/>
</dbReference>
<dbReference type="EMBL" id="SDJQ01000008">
    <property type="protein sequence ID" value="RXR35246.1"/>
    <property type="molecule type" value="Genomic_DNA"/>
</dbReference>
<feature type="domain" description="HTH arsR-type" evidence="1">
    <location>
        <begin position="11"/>
        <end position="104"/>
    </location>
</feature>
<dbReference type="AlphaFoldDB" id="A0A4V1N5D1"/>
<dbReference type="InterPro" id="IPR036390">
    <property type="entry name" value="WH_DNA-bd_sf"/>
</dbReference>
<organism evidence="3 4">
    <name type="scientific">Oerskovia turbata</name>
    <dbReference type="NCBI Taxonomy" id="1713"/>
    <lineage>
        <taxon>Bacteria</taxon>
        <taxon>Bacillati</taxon>
        <taxon>Actinomycetota</taxon>
        <taxon>Actinomycetes</taxon>
        <taxon>Micrococcales</taxon>
        <taxon>Cellulomonadaceae</taxon>
        <taxon>Oerskovia</taxon>
    </lineage>
</organism>
<dbReference type="InterPro" id="IPR011991">
    <property type="entry name" value="ArsR-like_HTH"/>
</dbReference>
<dbReference type="SMART" id="SM00418">
    <property type="entry name" value="HTH_ARSR"/>
    <property type="match status" value="1"/>
</dbReference>
<evidence type="ECO:0000313" key="5">
    <source>
        <dbReference type="Proteomes" id="UP000290517"/>
    </source>
</evidence>
<dbReference type="CDD" id="cd00090">
    <property type="entry name" value="HTH_ARSR"/>
    <property type="match status" value="1"/>
</dbReference>
<dbReference type="InterPro" id="IPR001845">
    <property type="entry name" value="HTH_ArsR_DNA-bd_dom"/>
</dbReference>
<accession>A0A4V1N5D1</accession>
<dbReference type="Proteomes" id="UP000289805">
    <property type="component" value="Unassembled WGS sequence"/>
</dbReference>
<dbReference type="OrthoDB" id="7945987at2"/>
<name>A0A4V1N5D1_9CELL</name>
<dbReference type="Gene3D" id="1.10.10.10">
    <property type="entry name" value="Winged helix-like DNA-binding domain superfamily/Winged helix DNA-binding domain"/>
    <property type="match status" value="1"/>
</dbReference>
<dbReference type="Pfam" id="PF12840">
    <property type="entry name" value="HTH_20"/>
    <property type="match status" value="1"/>
</dbReference>
<comment type="caution">
    <text evidence="3">The sequence shown here is derived from an EMBL/GenBank/DDBJ whole genome shotgun (WGS) entry which is preliminary data.</text>
</comment>
<evidence type="ECO:0000259" key="1">
    <source>
        <dbReference type="SMART" id="SM00418"/>
    </source>
</evidence>